<keyword evidence="1" id="KW-1133">Transmembrane helix</keyword>
<keyword evidence="1" id="KW-0472">Membrane</keyword>
<organism evidence="2 3">
    <name type="scientific">Schwartzia succinivorans DSM 10502</name>
    <dbReference type="NCBI Taxonomy" id="1123243"/>
    <lineage>
        <taxon>Bacteria</taxon>
        <taxon>Bacillati</taxon>
        <taxon>Bacillota</taxon>
        <taxon>Negativicutes</taxon>
        <taxon>Selenomonadales</taxon>
        <taxon>Selenomonadaceae</taxon>
        <taxon>Schwartzia</taxon>
    </lineage>
</organism>
<sequence>MSRSNDKSIGAYIGFLIKHGVPFLICLGLMSIHHLLGIAAAAIWYGIVNKEK</sequence>
<evidence type="ECO:0000256" key="1">
    <source>
        <dbReference type="SAM" id="Phobius"/>
    </source>
</evidence>
<dbReference type="EMBL" id="FQUG01000007">
    <property type="protein sequence ID" value="SHF14585.1"/>
    <property type="molecule type" value="Genomic_DNA"/>
</dbReference>
<keyword evidence="3" id="KW-1185">Reference proteome</keyword>
<dbReference type="AlphaFoldDB" id="A0A1M4Z9C9"/>
<evidence type="ECO:0000313" key="2">
    <source>
        <dbReference type="EMBL" id="SHF14585.1"/>
    </source>
</evidence>
<protein>
    <submittedName>
        <fullName evidence="2">Uncharacterized protein</fullName>
    </submittedName>
</protein>
<dbReference type="RefSeq" id="WP_159430511.1">
    <property type="nucleotide sequence ID" value="NZ_FQUG01000007.1"/>
</dbReference>
<evidence type="ECO:0000313" key="3">
    <source>
        <dbReference type="Proteomes" id="UP000184404"/>
    </source>
</evidence>
<keyword evidence="1" id="KW-0812">Transmembrane</keyword>
<name>A0A1M4Z9C9_9FIRM</name>
<feature type="transmembrane region" description="Helical" evidence="1">
    <location>
        <begin position="21"/>
        <end position="47"/>
    </location>
</feature>
<gene>
    <name evidence="2" type="ORF">SAMN02745190_01973</name>
</gene>
<dbReference type="Proteomes" id="UP000184404">
    <property type="component" value="Unassembled WGS sequence"/>
</dbReference>
<reference evidence="2 3" key="1">
    <citation type="submission" date="2016-11" db="EMBL/GenBank/DDBJ databases">
        <authorList>
            <person name="Jaros S."/>
            <person name="Januszkiewicz K."/>
            <person name="Wedrychowicz H."/>
        </authorList>
    </citation>
    <scope>NUCLEOTIDE SEQUENCE [LARGE SCALE GENOMIC DNA]</scope>
    <source>
        <strain evidence="2 3">DSM 10502</strain>
    </source>
</reference>
<dbReference type="STRING" id="1123243.SAMN02745190_01973"/>
<proteinExistence type="predicted"/>
<accession>A0A1M4Z9C9</accession>